<proteinExistence type="predicted"/>
<evidence type="ECO:0000313" key="2">
    <source>
        <dbReference type="EMBL" id="CDM79769.1"/>
    </source>
</evidence>
<dbReference type="EMBL" id="HG918041">
    <property type="protein sequence ID" value="CDM79769.1"/>
    <property type="molecule type" value="Genomic_DNA"/>
</dbReference>
<dbReference type="AlphaFoldDB" id="A0A024HVZ7"/>
<feature type="region of interest" description="Disordered" evidence="1">
    <location>
        <begin position="1"/>
        <end position="29"/>
    </location>
</feature>
<feature type="compositionally biased region" description="Basic and acidic residues" evidence="1">
    <location>
        <begin position="20"/>
        <end position="29"/>
    </location>
</feature>
<name>A0A024HVZ7_KLEPN</name>
<organism evidence="2">
    <name type="scientific">Klebsiella pneumoniae</name>
    <dbReference type="NCBI Taxonomy" id="573"/>
    <lineage>
        <taxon>Bacteria</taxon>
        <taxon>Pseudomonadati</taxon>
        <taxon>Pseudomonadota</taxon>
        <taxon>Gammaproteobacteria</taxon>
        <taxon>Enterobacterales</taxon>
        <taxon>Enterobacteriaceae</taxon>
        <taxon>Klebsiella/Raoultella group</taxon>
        <taxon>Klebsiella</taxon>
        <taxon>Klebsiella pneumoniae complex</taxon>
    </lineage>
</organism>
<geneLocation type="plasmid" evidence="2">
    <name>pENVA</name>
</geneLocation>
<evidence type="ECO:0000256" key="1">
    <source>
        <dbReference type="SAM" id="MobiDB-lite"/>
    </source>
</evidence>
<keyword evidence="2" id="KW-0614">Plasmid</keyword>
<accession>A0A024HVZ7</accession>
<sequence length="40" mass="4114">MLRGHGSDDALAGGASVVVRDGESPLHGEGKQFECVCDVN</sequence>
<gene>
    <name evidence="2" type="ORF">PENVA_0153</name>
</gene>
<reference evidence="2" key="1">
    <citation type="journal article" date="2014" name="Antimicrob. Agents Chemother.">
        <title>IncH-Type Plasmid Harboring blaCTX-M-15, blaDHA-1, and qnrB4 Genes Recovered from Animal Isolates.</title>
        <authorList>
            <person name="Schluter A."/>
            <person name="Nordmann P."/>
            <person name="Bonnin R.A."/>
            <person name="Millemann Y."/>
            <person name="Eikmeyer F.G."/>
            <person name="Wibberg D."/>
            <person name="Puhler A."/>
            <person name="Poirel L."/>
        </authorList>
    </citation>
    <scope>NUCLEOTIDE SEQUENCE [LARGE SCALE GENOMIC DNA]</scope>
    <source>
        <strain evidence="2">Kp15</strain>
        <plasmid evidence="2">pENVA</plasmid>
    </source>
</reference>
<protein>
    <submittedName>
        <fullName evidence="2">Uncharacterized protein</fullName>
    </submittedName>
</protein>